<dbReference type="InterPro" id="IPR006680">
    <property type="entry name" value="Amidohydro-rel"/>
</dbReference>
<dbReference type="SUPFAM" id="SSF51556">
    <property type="entry name" value="Metallo-dependent hydrolases"/>
    <property type="match status" value="1"/>
</dbReference>
<dbReference type="PANTHER" id="PTHR43135">
    <property type="entry name" value="ALPHA-D-RIBOSE 1-METHYLPHOSPHONATE 5-TRIPHOSPHATE DIPHOSPHATASE"/>
    <property type="match status" value="1"/>
</dbReference>
<name>A0A1H8MZ08_9PROT</name>
<dbReference type="EMBL" id="FOCT01000014">
    <property type="protein sequence ID" value="SEO22625.1"/>
    <property type="molecule type" value="Genomic_DNA"/>
</dbReference>
<evidence type="ECO:0000256" key="2">
    <source>
        <dbReference type="SAM" id="SignalP"/>
    </source>
</evidence>
<reference evidence="4 5" key="1">
    <citation type="submission" date="2016-10" db="EMBL/GenBank/DDBJ databases">
        <authorList>
            <person name="de Groot N.N."/>
        </authorList>
    </citation>
    <scope>NUCLEOTIDE SEQUENCE [LARGE SCALE GENOMIC DNA]</scope>
    <source>
        <strain evidence="4 5">Nl18</strain>
    </source>
</reference>
<evidence type="ECO:0000313" key="5">
    <source>
        <dbReference type="Proteomes" id="UP000183898"/>
    </source>
</evidence>
<evidence type="ECO:0000256" key="1">
    <source>
        <dbReference type="SAM" id="MobiDB-lite"/>
    </source>
</evidence>
<keyword evidence="2" id="KW-0732">Signal</keyword>
<dbReference type="RefSeq" id="WP_074748652.1">
    <property type="nucleotide sequence ID" value="NZ_FOCT01000014.1"/>
</dbReference>
<dbReference type="Proteomes" id="UP000183898">
    <property type="component" value="Unassembled WGS sequence"/>
</dbReference>
<dbReference type="InterPro" id="IPR032466">
    <property type="entry name" value="Metal_Hydrolase"/>
</dbReference>
<accession>A0A1H8MZ08</accession>
<dbReference type="InterPro" id="IPR051781">
    <property type="entry name" value="Metallo-dep_Hydrolase"/>
</dbReference>
<dbReference type="Pfam" id="PF01979">
    <property type="entry name" value="Amidohydro_1"/>
    <property type="match status" value="1"/>
</dbReference>
<sequence length="437" mass="46475">MKRACCRFGNQVSMFLLLTLIAGICPIAFADETKQSAILLHAARVFDGHDMRADLSMLIRDGRVAQVGPRGSFASENAKVIDLGDATILPGFIELHAHLTYQQVPADTVLKHGITTIRDVGGPIHQPYGGNGTLRVLTSGPIITAPGGYPIPLIGEKNIAVPVSTEKEARKTVQNLIKGGVVVIKIALEPGGEPGAPWSSNHGHGHHHSGGHGHPQEEAHQGHATVSHPPAHHTHATHGHSVVNADAKQAWPLLSEKIVKAIVDEAHINQRRVTAHIAEARGAQVAINAGVDEWAHVPCDVIPESLLKRAVAQKVKIVTTLDTLSKCPGVAQNARVWAELGGELLYGAEIAHPDVPRGINAQELIYMMQLGKMGMMDVLQAATSKAGEYLGFPLLGTLQSGAPADIIAVKGNPTHNLKNLEYPDLVISGGKIVINNF</sequence>
<feature type="domain" description="Amidohydrolase-related" evidence="3">
    <location>
        <begin position="87"/>
        <end position="433"/>
    </location>
</feature>
<dbReference type="InterPro" id="IPR011059">
    <property type="entry name" value="Metal-dep_hydrolase_composite"/>
</dbReference>
<dbReference type="Gene3D" id="3.30.110.90">
    <property type="entry name" value="Amidohydrolase"/>
    <property type="match status" value="2"/>
</dbReference>
<dbReference type="GO" id="GO:0016810">
    <property type="term" value="F:hydrolase activity, acting on carbon-nitrogen (but not peptide) bonds"/>
    <property type="evidence" value="ECO:0007669"/>
    <property type="project" value="InterPro"/>
</dbReference>
<dbReference type="Gene3D" id="2.30.40.10">
    <property type="entry name" value="Urease, subunit C, domain 1"/>
    <property type="match status" value="2"/>
</dbReference>
<dbReference type="AlphaFoldDB" id="A0A1H8MZ08"/>
<feature type="chain" id="PRO_5010311308" evidence="2">
    <location>
        <begin position="31"/>
        <end position="437"/>
    </location>
</feature>
<proteinExistence type="predicted"/>
<dbReference type="SUPFAM" id="SSF51338">
    <property type="entry name" value="Composite domain of metallo-dependent hydrolases"/>
    <property type="match status" value="2"/>
</dbReference>
<feature type="region of interest" description="Disordered" evidence="1">
    <location>
        <begin position="193"/>
        <end position="240"/>
    </location>
</feature>
<organism evidence="4 5">
    <name type="scientific">Nitrosospira multiformis</name>
    <dbReference type="NCBI Taxonomy" id="1231"/>
    <lineage>
        <taxon>Bacteria</taxon>
        <taxon>Pseudomonadati</taxon>
        <taxon>Pseudomonadota</taxon>
        <taxon>Betaproteobacteria</taxon>
        <taxon>Nitrosomonadales</taxon>
        <taxon>Nitrosomonadaceae</taxon>
        <taxon>Nitrosospira</taxon>
    </lineage>
</organism>
<feature type="signal peptide" evidence="2">
    <location>
        <begin position="1"/>
        <end position="30"/>
    </location>
</feature>
<protein>
    <submittedName>
        <fullName evidence="4">Imidazolonepropionase</fullName>
    </submittedName>
</protein>
<gene>
    <name evidence="4" type="ORF">SAMN05216404_11459</name>
</gene>
<dbReference type="Gene3D" id="3.40.50.10910">
    <property type="entry name" value="Amidohydrolase"/>
    <property type="match status" value="2"/>
</dbReference>
<dbReference type="PANTHER" id="PTHR43135:SF3">
    <property type="entry name" value="ALPHA-D-RIBOSE 1-METHYLPHOSPHONATE 5-TRIPHOSPHATE DIPHOSPHATASE"/>
    <property type="match status" value="1"/>
</dbReference>
<evidence type="ECO:0000313" key="4">
    <source>
        <dbReference type="EMBL" id="SEO22625.1"/>
    </source>
</evidence>
<evidence type="ECO:0000259" key="3">
    <source>
        <dbReference type="Pfam" id="PF01979"/>
    </source>
</evidence>
<dbReference type="Gene3D" id="1.20.58.520">
    <property type="entry name" value="Amidohydrolase"/>
    <property type="match status" value="1"/>
</dbReference>